<evidence type="ECO:0000313" key="2">
    <source>
        <dbReference type="Proteomes" id="UP000325081"/>
    </source>
</evidence>
<evidence type="ECO:0000313" key="1">
    <source>
        <dbReference type="EMBL" id="GER42637.1"/>
    </source>
</evidence>
<comment type="caution">
    <text evidence="1">The sequence shown here is derived from an EMBL/GenBank/DDBJ whole genome shotgun (WGS) entry which is preliminary data.</text>
</comment>
<protein>
    <submittedName>
        <fullName evidence="1">Histidine biosynthesis bifunctional protein HisIE</fullName>
    </submittedName>
</protein>
<proteinExistence type="predicted"/>
<sequence>MDSISRSIRDSRPENLSSKTMLHSLTFKVRRVGKVSGETSATFPQLVIERRCTLGNSMFPHELPVGPVHFCHSGIWSNLRFLSFGNGVTMVLELGKLPKRRQRRALRAVDDAYARQFMKGGITDPARKVRSPVELDPEAF</sequence>
<reference evidence="2" key="1">
    <citation type="journal article" date="2019" name="Curr. Biol.">
        <title>Genome Sequence of Striga asiatica Provides Insight into the Evolution of Plant Parasitism.</title>
        <authorList>
            <person name="Yoshida S."/>
            <person name="Kim S."/>
            <person name="Wafula E.K."/>
            <person name="Tanskanen J."/>
            <person name="Kim Y.M."/>
            <person name="Honaas L."/>
            <person name="Yang Z."/>
            <person name="Spallek T."/>
            <person name="Conn C.E."/>
            <person name="Ichihashi Y."/>
            <person name="Cheong K."/>
            <person name="Cui S."/>
            <person name="Der J.P."/>
            <person name="Gundlach H."/>
            <person name="Jiao Y."/>
            <person name="Hori C."/>
            <person name="Ishida J.K."/>
            <person name="Kasahara H."/>
            <person name="Kiba T."/>
            <person name="Kim M.S."/>
            <person name="Koo N."/>
            <person name="Laohavisit A."/>
            <person name="Lee Y.H."/>
            <person name="Lumba S."/>
            <person name="McCourt P."/>
            <person name="Mortimer J.C."/>
            <person name="Mutuku J.M."/>
            <person name="Nomura T."/>
            <person name="Sasaki-Sekimoto Y."/>
            <person name="Seto Y."/>
            <person name="Wang Y."/>
            <person name="Wakatake T."/>
            <person name="Sakakibara H."/>
            <person name="Demura T."/>
            <person name="Yamaguchi S."/>
            <person name="Yoneyama K."/>
            <person name="Manabe R.I."/>
            <person name="Nelson D.C."/>
            <person name="Schulman A.H."/>
            <person name="Timko M.P."/>
            <person name="dePamphilis C.W."/>
            <person name="Choi D."/>
            <person name="Shirasu K."/>
        </authorList>
    </citation>
    <scope>NUCLEOTIDE SEQUENCE [LARGE SCALE GENOMIC DNA]</scope>
    <source>
        <strain evidence="2">cv. UVA1</strain>
    </source>
</reference>
<keyword evidence="2" id="KW-1185">Reference proteome</keyword>
<dbReference type="EMBL" id="BKCP01006404">
    <property type="protein sequence ID" value="GER42637.1"/>
    <property type="molecule type" value="Genomic_DNA"/>
</dbReference>
<organism evidence="1 2">
    <name type="scientific">Striga asiatica</name>
    <name type="common">Asiatic witchweed</name>
    <name type="synonym">Buchnera asiatica</name>
    <dbReference type="NCBI Taxonomy" id="4170"/>
    <lineage>
        <taxon>Eukaryota</taxon>
        <taxon>Viridiplantae</taxon>
        <taxon>Streptophyta</taxon>
        <taxon>Embryophyta</taxon>
        <taxon>Tracheophyta</taxon>
        <taxon>Spermatophyta</taxon>
        <taxon>Magnoliopsida</taxon>
        <taxon>eudicotyledons</taxon>
        <taxon>Gunneridae</taxon>
        <taxon>Pentapetalae</taxon>
        <taxon>asterids</taxon>
        <taxon>lamiids</taxon>
        <taxon>Lamiales</taxon>
        <taxon>Orobanchaceae</taxon>
        <taxon>Buchnereae</taxon>
        <taxon>Striga</taxon>
    </lineage>
</organism>
<dbReference type="AlphaFoldDB" id="A0A5A7QE30"/>
<gene>
    <name evidence="1" type="ORF">STAS_19434</name>
</gene>
<accession>A0A5A7QE30</accession>
<name>A0A5A7QE30_STRAF</name>
<dbReference type="Proteomes" id="UP000325081">
    <property type="component" value="Unassembled WGS sequence"/>
</dbReference>